<evidence type="ECO:0000256" key="1">
    <source>
        <dbReference type="ARBA" id="ARBA00004434"/>
    </source>
</evidence>
<dbReference type="PaxDb" id="4577-GRMZM2G441091_P01"/>
<dbReference type="FunFam" id="3.40.50.1000:FF:000019">
    <property type="entry name" value="Mitochondrial import inner membrane translocase subunit TIM50"/>
    <property type="match status" value="1"/>
</dbReference>
<dbReference type="CDD" id="cd07521">
    <property type="entry name" value="HAD_FCP1-like"/>
    <property type="match status" value="1"/>
</dbReference>
<gene>
    <name evidence="14" type="ORF">ZEAMMB73_Zm00001d019236</name>
</gene>
<evidence type="ECO:0000256" key="3">
    <source>
        <dbReference type="ARBA" id="ARBA00022448"/>
    </source>
</evidence>
<comment type="similarity">
    <text evidence="2 12">Belongs to the TIM50 family.</text>
</comment>
<evidence type="ECO:0000256" key="4">
    <source>
        <dbReference type="ARBA" id="ARBA00022692"/>
    </source>
</evidence>
<evidence type="ECO:0000256" key="12">
    <source>
        <dbReference type="RuleBase" id="RU365079"/>
    </source>
</evidence>
<evidence type="ECO:0000256" key="11">
    <source>
        <dbReference type="ARBA" id="ARBA00023136"/>
    </source>
</evidence>
<dbReference type="InterPro" id="IPR036412">
    <property type="entry name" value="HAD-like_sf"/>
</dbReference>
<dbReference type="InterPro" id="IPR050365">
    <property type="entry name" value="TIM50"/>
</dbReference>
<dbReference type="SMART" id="SM00577">
    <property type="entry name" value="CPDc"/>
    <property type="match status" value="1"/>
</dbReference>
<reference evidence="14" key="1">
    <citation type="submission" date="2015-12" db="EMBL/GenBank/DDBJ databases">
        <title>Update maize B73 reference genome by single molecule sequencing technologies.</title>
        <authorList>
            <consortium name="Maize Genome Sequencing Project"/>
            <person name="Ware D."/>
        </authorList>
    </citation>
    <scope>NUCLEOTIDE SEQUENCE [LARGE SCALE GENOMIC DNA]</scope>
    <source>
        <tissue evidence="14">Seedling</tissue>
    </source>
</reference>
<feature type="non-terminal residue" evidence="14">
    <location>
        <position position="172"/>
    </location>
</feature>
<comment type="function">
    <text evidence="12">Essential component of the TIM23 complex, a complex that mediates the translocation of transit peptide-containing proteins across the mitochondrial inner membrane.</text>
</comment>
<evidence type="ECO:0000256" key="7">
    <source>
        <dbReference type="ARBA" id="ARBA00022946"/>
    </source>
</evidence>
<evidence type="ECO:0000256" key="5">
    <source>
        <dbReference type="ARBA" id="ARBA00022792"/>
    </source>
</evidence>
<dbReference type="STRING" id="4577.A0A1D6HWB6"/>
<keyword evidence="8" id="KW-1133">Transmembrane helix</keyword>
<proteinExistence type="inferred from homology"/>
<name>A0A1D6HWB6_MAIZE</name>
<evidence type="ECO:0000313" key="14">
    <source>
        <dbReference type="EMBL" id="ONM52520.1"/>
    </source>
</evidence>
<keyword evidence="10 12" id="KW-0496">Mitochondrion</keyword>
<comment type="subunit">
    <text evidence="12">Component of the TIM23 complex.</text>
</comment>
<sequence length="172" mass="19978">MALTMFIPIFISLFFAKRERGCRTFKRPGVDAFLEHMSKLYEVVVYSDQPPMYVEPVFERLNSRGTISHRLSRPATKYVDGKHYRDLSKLNRNPAQVIYLSAHALESCLQHENCVEIKPFKLEDKNDTQLLDLIPFLEYVAMARPSDIRTVLASYQGHDVAAKFIERSKEHQ</sequence>
<dbReference type="eggNOG" id="KOG2832">
    <property type="taxonomic scope" value="Eukaryota"/>
</dbReference>
<dbReference type="GO" id="GO:0005744">
    <property type="term" value="C:TIM23 mitochondrial import inner membrane translocase complex"/>
    <property type="evidence" value="ECO:0007669"/>
    <property type="project" value="UniProtKB-UniRule"/>
</dbReference>
<dbReference type="InterPro" id="IPR004274">
    <property type="entry name" value="FCP1_dom"/>
</dbReference>
<keyword evidence="3 12" id="KW-0813">Transport</keyword>
<keyword evidence="6 12" id="KW-0653">Protein transport</keyword>
<keyword evidence="4" id="KW-0812">Transmembrane</keyword>
<dbReference type="InParanoid" id="A0A1D6HWB6"/>
<accession>A0A1D6HWB6</accession>
<dbReference type="AlphaFoldDB" id="A0A1D6HWB6"/>
<dbReference type="Pfam" id="PF03031">
    <property type="entry name" value="NIF"/>
    <property type="match status" value="1"/>
</dbReference>
<dbReference type="GO" id="GO:0015031">
    <property type="term" value="P:protein transport"/>
    <property type="evidence" value="ECO:0007669"/>
    <property type="project" value="UniProtKB-KW"/>
</dbReference>
<feature type="domain" description="FCP1 homology" evidence="13">
    <location>
        <begin position="1"/>
        <end position="140"/>
    </location>
</feature>
<dbReference type="PROSITE" id="PS50969">
    <property type="entry name" value="FCP1"/>
    <property type="match status" value="1"/>
</dbReference>
<protein>
    <recommendedName>
        <fullName evidence="12">Mitochondrial import inner membrane translocase subunit TIM50</fullName>
    </recommendedName>
</protein>
<evidence type="ECO:0000259" key="13">
    <source>
        <dbReference type="PROSITE" id="PS50969"/>
    </source>
</evidence>
<dbReference type="SUPFAM" id="SSF56784">
    <property type="entry name" value="HAD-like"/>
    <property type="match status" value="1"/>
</dbReference>
<keyword evidence="7 12" id="KW-0809">Transit peptide</keyword>
<organism evidence="14">
    <name type="scientific">Zea mays</name>
    <name type="common">Maize</name>
    <dbReference type="NCBI Taxonomy" id="4577"/>
    <lineage>
        <taxon>Eukaryota</taxon>
        <taxon>Viridiplantae</taxon>
        <taxon>Streptophyta</taxon>
        <taxon>Embryophyta</taxon>
        <taxon>Tracheophyta</taxon>
        <taxon>Spermatophyta</taxon>
        <taxon>Magnoliopsida</taxon>
        <taxon>Liliopsida</taxon>
        <taxon>Poales</taxon>
        <taxon>Poaceae</taxon>
        <taxon>PACMAD clade</taxon>
        <taxon>Panicoideae</taxon>
        <taxon>Andropogonodae</taxon>
        <taxon>Andropogoneae</taxon>
        <taxon>Tripsacinae</taxon>
        <taxon>Zea</taxon>
    </lineage>
</organism>
<keyword evidence="9 12" id="KW-0811">Translocation</keyword>
<evidence type="ECO:0000256" key="8">
    <source>
        <dbReference type="ARBA" id="ARBA00022989"/>
    </source>
</evidence>
<dbReference type="InterPro" id="IPR023214">
    <property type="entry name" value="HAD_sf"/>
</dbReference>
<keyword evidence="5" id="KW-0999">Mitochondrion inner membrane</keyword>
<evidence type="ECO:0000256" key="10">
    <source>
        <dbReference type="ARBA" id="ARBA00023128"/>
    </source>
</evidence>
<dbReference type="Gene3D" id="3.40.50.1000">
    <property type="entry name" value="HAD superfamily/HAD-like"/>
    <property type="match status" value="1"/>
</dbReference>
<dbReference type="PANTHER" id="PTHR12210">
    <property type="entry name" value="DULLARD PROTEIN PHOSPHATASE"/>
    <property type="match status" value="1"/>
</dbReference>
<comment type="subcellular location">
    <subcellularLocation>
        <location evidence="1 12">Mitochondrion inner membrane</location>
        <topology evidence="1 12">Single-pass membrane protein</topology>
    </subcellularLocation>
</comment>
<dbReference type="FunCoup" id="A0A1D6HWB6">
    <property type="interactions" value="999"/>
</dbReference>
<evidence type="ECO:0000256" key="9">
    <source>
        <dbReference type="ARBA" id="ARBA00023010"/>
    </source>
</evidence>
<dbReference type="EMBL" id="CM007650">
    <property type="protein sequence ID" value="ONM52520.1"/>
    <property type="molecule type" value="Genomic_DNA"/>
</dbReference>
<dbReference type="SMR" id="A0A1D6HWB6"/>
<evidence type="ECO:0000256" key="6">
    <source>
        <dbReference type="ARBA" id="ARBA00022927"/>
    </source>
</evidence>
<dbReference type="OMA" id="TIETIPH"/>
<evidence type="ECO:0000256" key="2">
    <source>
        <dbReference type="ARBA" id="ARBA00006344"/>
    </source>
</evidence>
<keyword evidence="11" id="KW-0472">Membrane</keyword>